<keyword evidence="6" id="KW-1185">Reference proteome</keyword>
<dbReference type="Pfam" id="PF26080">
    <property type="entry name" value="CUB_animal"/>
    <property type="match status" value="1"/>
</dbReference>
<dbReference type="PANTHER" id="PTHR33236">
    <property type="entry name" value="INTRAFLAGELLAR TRANSPORT PROTEIN 122 FAMILY PROTEIN-RELATED"/>
    <property type="match status" value="1"/>
</dbReference>
<dbReference type="InterPro" id="IPR035914">
    <property type="entry name" value="Sperma_CUB_dom_sf"/>
</dbReference>
<proteinExistence type="predicted"/>
<dbReference type="RefSeq" id="XP_052128069.1">
    <property type="nucleotide sequence ID" value="XM_052272109.1"/>
</dbReference>
<evidence type="ECO:0000313" key="9">
    <source>
        <dbReference type="RefSeq" id="XP_052128068.1"/>
    </source>
</evidence>
<gene>
    <name evidence="7 8 9 10" type="primary">LOC113204916</name>
</gene>
<evidence type="ECO:0000256" key="4">
    <source>
        <dbReference type="SAM" id="SignalP"/>
    </source>
</evidence>
<reference evidence="7 8" key="1">
    <citation type="submission" date="2025-04" db="UniProtKB">
        <authorList>
            <consortium name="RefSeq"/>
        </authorList>
    </citation>
    <scope>IDENTIFICATION</scope>
    <source>
        <tissue evidence="7 8">Whole organism</tissue>
    </source>
</reference>
<dbReference type="OrthoDB" id="2105077at2759"/>
<feature type="compositionally biased region" description="Gly residues" evidence="3">
    <location>
        <begin position="75"/>
        <end position="88"/>
    </location>
</feature>
<keyword evidence="4" id="KW-0732">Signal</keyword>
<feature type="disulfide bond" evidence="2">
    <location>
        <begin position="236"/>
        <end position="253"/>
    </location>
</feature>
<feature type="region of interest" description="Disordered" evidence="3">
    <location>
        <begin position="29"/>
        <end position="94"/>
    </location>
</feature>
<dbReference type="RefSeq" id="XP_052128068.1">
    <property type="nucleotide sequence ID" value="XM_052272108.1"/>
</dbReference>
<feature type="compositionally biased region" description="Basic residues" evidence="3">
    <location>
        <begin position="43"/>
        <end position="58"/>
    </location>
</feature>
<feature type="signal peptide" evidence="4">
    <location>
        <begin position="1"/>
        <end position="25"/>
    </location>
</feature>
<feature type="domain" description="CUB" evidence="5">
    <location>
        <begin position="177"/>
        <end position="295"/>
    </location>
</feature>
<evidence type="ECO:0000256" key="1">
    <source>
        <dbReference type="ARBA" id="ARBA00023157"/>
    </source>
</evidence>
<dbReference type="Gene3D" id="2.60.120.290">
    <property type="entry name" value="Spermadhesin, CUB domain"/>
    <property type="match status" value="2"/>
</dbReference>
<dbReference type="RefSeq" id="XP_052128067.1">
    <property type="nucleotide sequence ID" value="XM_052272107.1"/>
</dbReference>
<evidence type="ECO:0000256" key="3">
    <source>
        <dbReference type="SAM" id="MobiDB-lite"/>
    </source>
</evidence>
<dbReference type="Proteomes" id="UP000504606">
    <property type="component" value="Unplaced"/>
</dbReference>
<dbReference type="KEGG" id="foc:113204916"/>
<evidence type="ECO:0000313" key="6">
    <source>
        <dbReference type="Proteomes" id="UP000504606"/>
    </source>
</evidence>
<dbReference type="PROSITE" id="PS01180">
    <property type="entry name" value="CUB"/>
    <property type="match status" value="1"/>
</dbReference>
<protein>
    <submittedName>
        <fullName evidence="7 8">Uncharacterized protein LOC113204916</fullName>
    </submittedName>
</protein>
<accession>A0A9C6XR60</accession>
<feature type="chain" id="PRO_5044698084" evidence="4">
    <location>
        <begin position="26"/>
        <end position="472"/>
    </location>
</feature>
<dbReference type="InterPro" id="IPR000859">
    <property type="entry name" value="CUB_dom"/>
</dbReference>
<dbReference type="GeneID" id="113204916"/>
<evidence type="ECO:0000313" key="10">
    <source>
        <dbReference type="RefSeq" id="XP_052128069.1"/>
    </source>
</evidence>
<organism evidence="6 9">
    <name type="scientific">Frankliniella occidentalis</name>
    <name type="common">Western flower thrips</name>
    <name type="synonym">Euthrips occidentalis</name>
    <dbReference type="NCBI Taxonomy" id="133901"/>
    <lineage>
        <taxon>Eukaryota</taxon>
        <taxon>Metazoa</taxon>
        <taxon>Ecdysozoa</taxon>
        <taxon>Arthropoda</taxon>
        <taxon>Hexapoda</taxon>
        <taxon>Insecta</taxon>
        <taxon>Pterygota</taxon>
        <taxon>Neoptera</taxon>
        <taxon>Paraneoptera</taxon>
        <taxon>Thysanoptera</taxon>
        <taxon>Terebrantia</taxon>
        <taxon>Thripoidea</taxon>
        <taxon>Thripidae</taxon>
        <taxon>Frankliniella</taxon>
    </lineage>
</organism>
<dbReference type="AlphaFoldDB" id="A0A9C6XR60"/>
<comment type="caution">
    <text evidence="2">Lacks conserved residue(s) required for the propagation of feature annotation.</text>
</comment>
<sequence length="472" mass="50612">MTPTRLMTLLGVALLLALLSSFAAADDQQQQHQQLPQHDKQTVRQRRPVHGTRRRVKPLSRDGEASLTAGRRRAQGGGGSGGSGGSYQNGGFVTATTTNPLHLQQLQQPPHETTPNNRDARFLSLFTVVQFDNQPCAAASGDNGTCLTVAECGARGGMASGPCANSFGVCCVFMATCGQSTRENCTYFTNAGYPAASDGTGSCQLTIHKARPDICQFRLDFDQFNIQGPEPMNHVCSNDQFIVSGGNPVPAICGVNTGNHMYVDAGMGVTNPVTLTFVTSGPSFARNWKVKICQIPCSSTYRAEEGCLQYFTGVSGTIKSFNYEPNGGLQLSNQDYSICVRMERNFCGIQYSQCTDTVNNRTHSFTLSGDTRGQNPVTSMAGSSSCMADWLIIPCVNNVGRVSQGPSSSTCVDRLCGGTLSAEVGTTPTTVFSTVKPFRLAYHTNNVEAPNDMGNRGFCLNYVQQPCTNNLN</sequence>
<dbReference type="RefSeq" id="XP_052128066.1">
    <property type="nucleotide sequence ID" value="XM_052272106.1"/>
</dbReference>
<evidence type="ECO:0000256" key="2">
    <source>
        <dbReference type="PROSITE-ProRule" id="PRU00059"/>
    </source>
</evidence>
<keyword evidence="1 2" id="KW-1015">Disulfide bond</keyword>
<dbReference type="InterPro" id="IPR058698">
    <property type="entry name" value="CUB_metazoa"/>
</dbReference>
<evidence type="ECO:0000313" key="8">
    <source>
        <dbReference type="RefSeq" id="XP_052128067.1"/>
    </source>
</evidence>
<evidence type="ECO:0000259" key="5">
    <source>
        <dbReference type="PROSITE" id="PS01180"/>
    </source>
</evidence>
<dbReference type="PANTHER" id="PTHR33236:SF6">
    <property type="entry name" value="CUB DOMAIN-CONTAINING PROTEIN"/>
    <property type="match status" value="1"/>
</dbReference>
<dbReference type="SUPFAM" id="SSF49854">
    <property type="entry name" value="Spermadhesin, CUB domain"/>
    <property type="match status" value="1"/>
</dbReference>
<evidence type="ECO:0000313" key="7">
    <source>
        <dbReference type="RefSeq" id="XP_052128066.1"/>
    </source>
</evidence>
<name>A0A9C6XR60_FRAOC</name>